<dbReference type="SUPFAM" id="SSF52540">
    <property type="entry name" value="P-loop containing nucleoside triphosphate hydrolases"/>
    <property type="match status" value="1"/>
</dbReference>
<dbReference type="InterPro" id="IPR002182">
    <property type="entry name" value="NB-ARC"/>
</dbReference>
<evidence type="ECO:0000259" key="9">
    <source>
        <dbReference type="PROSITE" id="PS51755"/>
    </source>
</evidence>
<feature type="region of interest" description="Disordered" evidence="8">
    <location>
        <begin position="1"/>
        <end position="55"/>
    </location>
</feature>
<dbReference type="Pfam" id="PF13424">
    <property type="entry name" value="TPR_12"/>
    <property type="match status" value="1"/>
</dbReference>
<organism evidence="10 11">
    <name type="scientific">Streptomyces albidoflavus</name>
    <dbReference type="NCBI Taxonomy" id="1886"/>
    <lineage>
        <taxon>Bacteria</taxon>
        <taxon>Bacillati</taxon>
        <taxon>Actinomycetota</taxon>
        <taxon>Actinomycetes</taxon>
        <taxon>Kitasatosporales</taxon>
        <taxon>Streptomycetaceae</taxon>
        <taxon>Streptomyces</taxon>
        <taxon>Streptomyces albidoflavus group</taxon>
    </lineage>
</organism>
<evidence type="ECO:0000256" key="8">
    <source>
        <dbReference type="SAM" id="MobiDB-lite"/>
    </source>
</evidence>
<gene>
    <name evidence="10" type="primary">afsR</name>
    <name evidence="10" type="ORF">ScoT_25550</name>
</gene>
<dbReference type="Gene3D" id="1.25.40.10">
    <property type="entry name" value="Tetratricopeptide repeat domain"/>
    <property type="match status" value="2"/>
</dbReference>
<comment type="similarity">
    <text evidence="1">Belongs to the AfsR/DnrI/RedD regulatory family.</text>
</comment>
<keyword evidence="3" id="KW-0902">Two-component regulatory system</keyword>
<dbReference type="Gene3D" id="3.40.50.300">
    <property type="entry name" value="P-loop containing nucleotide triphosphate hydrolases"/>
    <property type="match status" value="1"/>
</dbReference>
<evidence type="ECO:0000256" key="3">
    <source>
        <dbReference type="ARBA" id="ARBA00023012"/>
    </source>
</evidence>
<feature type="DNA-binding region" description="OmpR/PhoB-type" evidence="7">
    <location>
        <begin position="48"/>
        <end position="145"/>
    </location>
</feature>
<keyword evidence="4" id="KW-0805">Transcription regulation</keyword>
<dbReference type="PANTHER" id="PTHR35807:SF1">
    <property type="entry name" value="TRANSCRIPTIONAL REGULATOR REDD"/>
    <property type="match status" value="1"/>
</dbReference>
<evidence type="ECO:0000256" key="6">
    <source>
        <dbReference type="ARBA" id="ARBA00023163"/>
    </source>
</evidence>
<dbReference type="InterPro" id="IPR001867">
    <property type="entry name" value="OmpR/PhoB-type_DNA-bd"/>
</dbReference>
<dbReference type="AlphaFoldDB" id="A0AA37BY52"/>
<proteinExistence type="inferred from homology"/>
<evidence type="ECO:0000256" key="1">
    <source>
        <dbReference type="ARBA" id="ARBA00005820"/>
    </source>
</evidence>
<feature type="compositionally biased region" description="Low complexity" evidence="8">
    <location>
        <begin position="38"/>
        <end position="50"/>
    </location>
</feature>
<dbReference type="Proteomes" id="UP001051844">
    <property type="component" value="Unassembled WGS sequence"/>
</dbReference>
<dbReference type="InterPro" id="IPR027417">
    <property type="entry name" value="P-loop_NTPase"/>
</dbReference>
<accession>A0AA37BY52</accession>
<evidence type="ECO:0000313" key="11">
    <source>
        <dbReference type="Proteomes" id="UP001051844"/>
    </source>
</evidence>
<dbReference type="GO" id="GO:0006355">
    <property type="term" value="P:regulation of DNA-templated transcription"/>
    <property type="evidence" value="ECO:0007669"/>
    <property type="project" value="InterPro"/>
</dbReference>
<dbReference type="InterPro" id="IPR011990">
    <property type="entry name" value="TPR-like_helical_dom_sf"/>
</dbReference>
<dbReference type="InterPro" id="IPR036388">
    <property type="entry name" value="WH-like_DNA-bd_sf"/>
</dbReference>
<dbReference type="GO" id="GO:0003677">
    <property type="term" value="F:DNA binding"/>
    <property type="evidence" value="ECO:0007669"/>
    <property type="project" value="UniProtKB-UniRule"/>
</dbReference>
<evidence type="ECO:0000256" key="7">
    <source>
        <dbReference type="PROSITE-ProRule" id="PRU01091"/>
    </source>
</evidence>
<reference evidence="10" key="1">
    <citation type="submission" date="2022-09" db="EMBL/GenBank/DDBJ databases">
        <title>Whole genome shotgun sequence of Streptomyces albidoflavus NBRC 12854.</title>
        <authorList>
            <person name="Komaki H."/>
            <person name="Tamura T."/>
        </authorList>
    </citation>
    <scope>NUCLEOTIDE SEQUENCE</scope>
    <source>
        <strain evidence="10">NBRC 12854</strain>
    </source>
</reference>
<evidence type="ECO:0000256" key="5">
    <source>
        <dbReference type="ARBA" id="ARBA00023125"/>
    </source>
</evidence>
<dbReference type="GO" id="GO:0000160">
    <property type="term" value="P:phosphorelay signal transduction system"/>
    <property type="evidence" value="ECO:0007669"/>
    <property type="project" value="UniProtKB-KW"/>
</dbReference>
<dbReference type="Pfam" id="PF00931">
    <property type="entry name" value="NB-ARC"/>
    <property type="match status" value="1"/>
</dbReference>
<dbReference type="InterPro" id="IPR005158">
    <property type="entry name" value="BTAD"/>
</dbReference>
<dbReference type="InterPro" id="IPR016032">
    <property type="entry name" value="Sig_transdc_resp-reg_C-effctor"/>
</dbReference>
<dbReference type="SUPFAM" id="SSF48452">
    <property type="entry name" value="TPR-like"/>
    <property type="match status" value="3"/>
</dbReference>
<comment type="caution">
    <text evidence="10">The sequence shown here is derived from an EMBL/GenBank/DDBJ whole genome shotgun (WGS) entry which is preliminary data.</text>
</comment>
<dbReference type="SUPFAM" id="SSF46894">
    <property type="entry name" value="C-terminal effector domain of the bipartite response regulators"/>
    <property type="match status" value="1"/>
</dbReference>
<keyword evidence="5 7" id="KW-0238">DNA-binding</keyword>
<keyword evidence="6" id="KW-0804">Transcription</keyword>
<dbReference type="EMBL" id="BNDZ01000005">
    <property type="protein sequence ID" value="GHI46381.1"/>
    <property type="molecule type" value="Genomic_DNA"/>
</dbReference>
<protein>
    <submittedName>
        <fullName evidence="10">Regulatory protein AfsR</fullName>
    </submittedName>
</protein>
<dbReference type="PRINTS" id="PR00364">
    <property type="entry name" value="DISEASERSIST"/>
</dbReference>
<dbReference type="CDD" id="cd15831">
    <property type="entry name" value="BTAD"/>
    <property type="match status" value="1"/>
</dbReference>
<sequence>MWTQGVGMNGGAPVPEQRSVSGGVPEQPPGPDSERIAPADGTGTADASGARSPGSAMRYAVLGPVRAWRGGDRLAPGTPQQQALLAVLLLREGRTATAPELIDALWGEDPPSQALPAIRTYASRLRKVLDPGDLTSVSGGYALTVPHGALDLTVAQELAAEAEKAAGSGDLCQARALLNKALGLWDGEALAGVPGPHGRTQRTRLEEWRLSLQENLLEMDLEQGCHTEAVSELTALTAAHPLREHLRELLMLALYRSGRQAEALAVYADTHRLLAEELGVDPRAGLRELQSRILAADPALAEPETAAEQPASAPVRPAQLPATVPDFTGRAAFVAELGDALGSVGGRVMAVSAVAGIGGVGKTTLAVHVAHAARAAFPDGQLYVDLQGTDGSAAEPETVLGSFLRALGTPESAVPSGLDERAALYRSTLDGRRVLVLLDNARDAAQIRPLLPGAGSCAALVTSRVRMVDLAGAHLVDLDVMSPEEALQLFTRIVGAERVGAEREAALDVVAACGFLPLAIRIAASRLASRRTWTVSVLAAKLADERRRLDELQAGDLAVKATFELGYGQLEPAQARAFRLLGLADGPDISLDAAAALLDLDADATEDLLESLVDTSLLESAAPGRYRYHDLVRLYARACAERDEGPERSATLARLLDFYLATAAGVYALERPGDQLHAHLAPTEVPGLAFTDRTAAWDWLYREASCLLACVRQHAGGATLRRAVDLLFAAKDLAESGADARQYEQVAAVALAAAEEQEDLLAQARARTTLAHSYRLTGKFAQADEEADHGMRLSAAAGDPVAGGYASNIRGIVAIYHNRHTEAGAYLGRAIEEFRADGNRPSEASALSNLSRVLLQNGEHAEAVALAERALAIYNEVGLTWRLANGMYALGLALAASGRHDEAVDQLSGALPVFQENRQPLWEGMTLFRMAEIALDTGEAAKAATLAEQALVQLRGIGGDWRRGNVLTVLGKALFALGQQGRARACWTEALGVYERLSRPEAADVRELLAHAPQ</sequence>
<feature type="domain" description="OmpR/PhoB-type" evidence="9">
    <location>
        <begin position="48"/>
        <end position="145"/>
    </location>
</feature>
<dbReference type="Gene3D" id="1.10.10.10">
    <property type="entry name" value="Winged helix-like DNA-binding domain superfamily/Winged helix DNA-binding domain"/>
    <property type="match status" value="1"/>
</dbReference>
<dbReference type="Pfam" id="PF03704">
    <property type="entry name" value="BTAD"/>
    <property type="match status" value="1"/>
</dbReference>
<keyword evidence="2" id="KW-0677">Repeat</keyword>
<dbReference type="InterPro" id="IPR051677">
    <property type="entry name" value="AfsR-DnrI-RedD_regulator"/>
</dbReference>
<dbReference type="InterPro" id="IPR042197">
    <property type="entry name" value="Apaf_helical"/>
</dbReference>
<dbReference type="SMART" id="SM01043">
    <property type="entry name" value="BTAD"/>
    <property type="match status" value="1"/>
</dbReference>
<evidence type="ECO:0000256" key="4">
    <source>
        <dbReference type="ARBA" id="ARBA00023015"/>
    </source>
</evidence>
<dbReference type="GO" id="GO:0043531">
    <property type="term" value="F:ADP binding"/>
    <property type="evidence" value="ECO:0007669"/>
    <property type="project" value="InterPro"/>
</dbReference>
<dbReference type="InterPro" id="IPR019734">
    <property type="entry name" value="TPR_rpt"/>
</dbReference>
<dbReference type="PROSITE" id="PS51755">
    <property type="entry name" value="OMPR_PHOB"/>
    <property type="match status" value="1"/>
</dbReference>
<evidence type="ECO:0000313" key="10">
    <source>
        <dbReference type="EMBL" id="GHI46381.1"/>
    </source>
</evidence>
<name>A0AA37BY52_9ACTN</name>
<dbReference type="Pfam" id="PF00486">
    <property type="entry name" value="Trans_reg_C"/>
    <property type="match status" value="1"/>
</dbReference>
<dbReference type="SMART" id="SM00862">
    <property type="entry name" value="Trans_reg_C"/>
    <property type="match status" value="1"/>
</dbReference>
<dbReference type="SMART" id="SM00028">
    <property type="entry name" value="TPR"/>
    <property type="match status" value="5"/>
</dbReference>
<evidence type="ECO:0000256" key="2">
    <source>
        <dbReference type="ARBA" id="ARBA00022737"/>
    </source>
</evidence>
<dbReference type="Gene3D" id="1.10.8.430">
    <property type="entry name" value="Helical domain of apoptotic protease-activating factors"/>
    <property type="match status" value="1"/>
</dbReference>
<dbReference type="PANTHER" id="PTHR35807">
    <property type="entry name" value="TRANSCRIPTIONAL REGULATOR REDD-RELATED"/>
    <property type="match status" value="1"/>
</dbReference>